<evidence type="ECO:0000256" key="2">
    <source>
        <dbReference type="ARBA" id="ARBA00022630"/>
    </source>
</evidence>
<dbReference type="Proteomes" id="UP000054804">
    <property type="component" value="Unassembled WGS sequence"/>
</dbReference>
<dbReference type="InterPro" id="IPR002938">
    <property type="entry name" value="FAD-bd"/>
</dbReference>
<dbReference type="Pfam" id="PF01494">
    <property type="entry name" value="FAD_binding_3"/>
    <property type="match status" value="1"/>
</dbReference>
<dbReference type="EMBL" id="LOCL01000027">
    <property type="protein sequence ID" value="KUF19408.1"/>
    <property type="molecule type" value="Genomic_DNA"/>
</dbReference>
<keyword evidence="4" id="KW-0560">Oxidoreductase</keyword>
<keyword evidence="3" id="KW-0274">FAD</keyword>
<keyword evidence="6" id="KW-0503">Monooxygenase</keyword>
<dbReference type="PANTHER" id="PTHR46496">
    <property type="match status" value="1"/>
</dbReference>
<dbReference type="PRINTS" id="PR00420">
    <property type="entry name" value="RNGMNOXGNASE"/>
</dbReference>
<dbReference type="GO" id="GO:0004497">
    <property type="term" value="F:monooxygenase activity"/>
    <property type="evidence" value="ECO:0007669"/>
    <property type="project" value="UniProtKB-KW"/>
</dbReference>
<comment type="cofactor">
    <cofactor evidence="1">
        <name>FAD</name>
        <dbReference type="ChEBI" id="CHEBI:57692"/>
    </cofactor>
</comment>
<organism evidence="6 7">
    <name type="scientific">Streptomyces silvensis</name>
    <dbReference type="NCBI Taxonomy" id="1765722"/>
    <lineage>
        <taxon>Bacteria</taxon>
        <taxon>Bacillati</taxon>
        <taxon>Actinomycetota</taxon>
        <taxon>Actinomycetes</taxon>
        <taxon>Kitasatosporales</taxon>
        <taxon>Streptomycetaceae</taxon>
        <taxon>Streptomyces</taxon>
    </lineage>
</organism>
<evidence type="ECO:0000313" key="7">
    <source>
        <dbReference type="Proteomes" id="UP000054804"/>
    </source>
</evidence>
<feature type="domain" description="FAD-binding" evidence="5">
    <location>
        <begin position="19"/>
        <end position="354"/>
    </location>
</feature>
<name>A0A0W7X9B9_9ACTN</name>
<proteinExistence type="predicted"/>
<dbReference type="GO" id="GO:0071949">
    <property type="term" value="F:FAD binding"/>
    <property type="evidence" value="ECO:0007669"/>
    <property type="project" value="InterPro"/>
</dbReference>
<keyword evidence="7" id="KW-1185">Reference proteome</keyword>
<comment type="caution">
    <text evidence="6">The sequence shown here is derived from an EMBL/GenBank/DDBJ whole genome shotgun (WGS) entry which is preliminary data.</text>
</comment>
<sequence>MSGADEANGTPGGARGRTAIVAGAGIGGLAAAVTLRRVGVEVTVHERAAALRPAGTALSVMSNSLTALATLGIDLGLAERGRVIETAELMTSTGGLIRKMPYRDLSARLGAPSVCVSRSGLQSALLDAAGDCPIHLGSAVTGYELEPDGVRVRFEDGEEARADLLVGADGIHSAVRAQLAGPEQLREAGYLCWLAVTPFRHPRLTPGFNGHYWGRGQRFGLHDIGQGHAYWWGTRNMSPESARTWKGGRQDVARAFDGWAEVIGEVIRATPEEAVHAVPAQDRPFLERWGEGRVTLLGDAAHPMLTALAQGGSTAIEDAVVLAHSCAAAFDPAAGLRAYEQARRARTKWLVDNSYSLSRSEQEDRPLMTALRNTLMRYAPTPLLMRPFEKAMTYTSPDFAARSAEPPARL</sequence>
<dbReference type="STRING" id="1765722.AT728_30230"/>
<evidence type="ECO:0000256" key="3">
    <source>
        <dbReference type="ARBA" id="ARBA00022827"/>
    </source>
</evidence>
<gene>
    <name evidence="6" type="ORF">AT728_30230</name>
</gene>
<evidence type="ECO:0000256" key="1">
    <source>
        <dbReference type="ARBA" id="ARBA00001974"/>
    </source>
</evidence>
<reference evidence="6 7" key="1">
    <citation type="submission" date="2015-12" db="EMBL/GenBank/DDBJ databases">
        <title>Draft genome sequence of Streptomyces silvensis ATCC 53525, a producer of novel hormone antagonists.</title>
        <authorList>
            <person name="Johnston C.W."/>
            <person name="Li Y."/>
            <person name="Magarvey N.A."/>
        </authorList>
    </citation>
    <scope>NUCLEOTIDE SEQUENCE [LARGE SCALE GENOMIC DNA]</scope>
    <source>
        <strain evidence="6 7">ATCC 53525</strain>
    </source>
</reference>
<dbReference type="InterPro" id="IPR036188">
    <property type="entry name" value="FAD/NAD-bd_sf"/>
</dbReference>
<dbReference type="Gene3D" id="3.50.50.60">
    <property type="entry name" value="FAD/NAD(P)-binding domain"/>
    <property type="match status" value="1"/>
</dbReference>
<evidence type="ECO:0000259" key="5">
    <source>
        <dbReference type="Pfam" id="PF01494"/>
    </source>
</evidence>
<dbReference type="AlphaFoldDB" id="A0A0W7X9B9"/>
<dbReference type="OrthoDB" id="4568714at2"/>
<evidence type="ECO:0000256" key="4">
    <source>
        <dbReference type="ARBA" id="ARBA00023002"/>
    </source>
</evidence>
<protein>
    <submittedName>
        <fullName evidence="6">FAD-dependent monooxygenase</fullName>
    </submittedName>
</protein>
<evidence type="ECO:0000313" key="6">
    <source>
        <dbReference type="EMBL" id="KUF19408.1"/>
    </source>
</evidence>
<keyword evidence="2" id="KW-0285">Flavoprotein</keyword>
<dbReference type="PANTHER" id="PTHR46496:SF1">
    <property type="entry name" value="ZEAXANTHIN EPOXIDASE, CHLOROPLASTIC"/>
    <property type="match status" value="1"/>
</dbReference>
<dbReference type="SUPFAM" id="SSF51905">
    <property type="entry name" value="FAD/NAD(P)-binding domain"/>
    <property type="match status" value="1"/>
</dbReference>
<accession>A0A0W7X9B9</accession>